<sequence>MDIGIVFGGGFARGAAQLGFLKGMLPFLNRSDIKLLSCSSSGALTGLALSADRLDYGEQIYRHTNITSISNLRLNLKNRLVDQVIDSLIKGGRVDIPLYVTGTCLNTLSTHYFYLDSSKPKEELYEAMNITLTFPFVNGVFRRYGKKFYLDGGATDNIPVYPFLIKHVDLLLILHNYPRYLPPAEIVNSDTVVIDIDVGTRCGNSIKTYSFDLRNINRMLDISYDYGREFGQKVLSQPTLSKIKEAGQRWIRDEIEERKKSNISITAAIFFNKLQQSRGFKI</sequence>
<evidence type="ECO:0000313" key="5">
    <source>
        <dbReference type="Proteomes" id="UP000824070"/>
    </source>
</evidence>
<dbReference type="Gene3D" id="3.40.1090.10">
    <property type="entry name" value="Cytosolic phospholipase A2 catalytic domain"/>
    <property type="match status" value="2"/>
</dbReference>
<dbReference type="PROSITE" id="PS51635">
    <property type="entry name" value="PNPLA"/>
    <property type="match status" value="1"/>
</dbReference>
<evidence type="ECO:0000259" key="3">
    <source>
        <dbReference type="PROSITE" id="PS51635"/>
    </source>
</evidence>
<dbReference type="SUPFAM" id="SSF52151">
    <property type="entry name" value="FabD/lysophospholipase-like"/>
    <property type="match status" value="1"/>
</dbReference>
<reference evidence="4" key="1">
    <citation type="submission" date="2020-10" db="EMBL/GenBank/DDBJ databases">
        <authorList>
            <person name="Gilroy R."/>
        </authorList>
    </citation>
    <scope>NUCLEOTIDE SEQUENCE</scope>
    <source>
        <strain evidence="4">ChiGjej1B1-22543</strain>
    </source>
</reference>
<dbReference type="AlphaFoldDB" id="A0A9D1LP61"/>
<evidence type="ECO:0000256" key="2">
    <source>
        <dbReference type="PROSITE-ProRule" id="PRU01161"/>
    </source>
</evidence>
<reference evidence="4" key="2">
    <citation type="journal article" date="2021" name="PeerJ">
        <title>Extensive microbial diversity within the chicken gut microbiome revealed by metagenomics and culture.</title>
        <authorList>
            <person name="Gilroy R."/>
            <person name="Ravi A."/>
            <person name="Getino M."/>
            <person name="Pursley I."/>
            <person name="Horton D.L."/>
            <person name="Alikhan N.F."/>
            <person name="Baker D."/>
            <person name="Gharbi K."/>
            <person name="Hall N."/>
            <person name="Watson M."/>
            <person name="Adriaenssens E.M."/>
            <person name="Foster-Nyarko E."/>
            <person name="Jarju S."/>
            <person name="Secka A."/>
            <person name="Antonio M."/>
            <person name="Oren A."/>
            <person name="Chaudhuri R.R."/>
            <person name="La Ragione R."/>
            <person name="Hildebrand F."/>
            <person name="Pallen M.J."/>
        </authorList>
    </citation>
    <scope>NUCLEOTIDE SEQUENCE</scope>
    <source>
        <strain evidence="4">ChiGjej1B1-22543</strain>
    </source>
</reference>
<feature type="active site" description="Proton acceptor" evidence="2">
    <location>
        <position position="151"/>
    </location>
</feature>
<gene>
    <name evidence="4" type="ORF">IAC52_04130</name>
</gene>
<feature type="domain" description="PNPLA" evidence="3">
    <location>
        <begin position="5"/>
        <end position="164"/>
    </location>
</feature>
<dbReference type="InterPro" id="IPR016035">
    <property type="entry name" value="Acyl_Trfase/lysoPLipase"/>
</dbReference>
<evidence type="ECO:0000256" key="1">
    <source>
        <dbReference type="ARBA" id="ARBA00023098"/>
    </source>
</evidence>
<dbReference type="GO" id="GO:0016787">
    <property type="term" value="F:hydrolase activity"/>
    <property type="evidence" value="ECO:0007669"/>
    <property type="project" value="UniProtKB-UniRule"/>
</dbReference>
<keyword evidence="2" id="KW-0442">Lipid degradation</keyword>
<dbReference type="InterPro" id="IPR002641">
    <property type="entry name" value="PNPLA_dom"/>
</dbReference>
<comment type="caution">
    <text evidence="4">The sequence shown here is derived from an EMBL/GenBank/DDBJ whole genome shotgun (WGS) entry which is preliminary data.</text>
</comment>
<dbReference type="EMBL" id="DVMV01000031">
    <property type="protein sequence ID" value="HIU45466.1"/>
    <property type="molecule type" value="Genomic_DNA"/>
</dbReference>
<accession>A0A9D1LP61</accession>
<feature type="short sequence motif" description="DGA/G" evidence="2">
    <location>
        <begin position="151"/>
        <end position="153"/>
    </location>
</feature>
<proteinExistence type="predicted"/>
<dbReference type="GO" id="GO:0016042">
    <property type="term" value="P:lipid catabolic process"/>
    <property type="evidence" value="ECO:0007669"/>
    <property type="project" value="UniProtKB-UniRule"/>
</dbReference>
<keyword evidence="2" id="KW-0378">Hydrolase</keyword>
<protein>
    <submittedName>
        <fullName evidence="4">Patatin-like phospholipase family protein</fullName>
    </submittedName>
</protein>
<comment type="caution">
    <text evidence="2">Lacks conserved residue(s) required for the propagation of feature annotation.</text>
</comment>
<feature type="active site" description="Nucleophile" evidence="2">
    <location>
        <position position="40"/>
    </location>
</feature>
<keyword evidence="1 2" id="KW-0443">Lipid metabolism</keyword>
<evidence type="ECO:0000313" key="4">
    <source>
        <dbReference type="EMBL" id="HIU45466.1"/>
    </source>
</evidence>
<organism evidence="4 5">
    <name type="scientific">Candidatus Alloenteromonas pullicola</name>
    <dbReference type="NCBI Taxonomy" id="2840784"/>
    <lineage>
        <taxon>Bacteria</taxon>
        <taxon>Bacillati</taxon>
        <taxon>Bacillota</taxon>
        <taxon>Bacillota incertae sedis</taxon>
        <taxon>Candidatus Alloenteromonas</taxon>
    </lineage>
</organism>
<name>A0A9D1LP61_9FIRM</name>
<dbReference type="Proteomes" id="UP000824070">
    <property type="component" value="Unassembled WGS sequence"/>
</dbReference>